<proteinExistence type="predicted"/>
<organism evidence="1 2">
    <name type="scientific">Paenibacillus montanisoli</name>
    <dbReference type="NCBI Taxonomy" id="2081970"/>
    <lineage>
        <taxon>Bacteria</taxon>
        <taxon>Bacillati</taxon>
        <taxon>Bacillota</taxon>
        <taxon>Bacilli</taxon>
        <taxon>Bacillales</taxon>
        <taxon>Paenibacillaceae</taxon>
        <taxon>Paenibacillus</taxon>
    </lineage>
</organism>
<dbReference type="AlphaFoldDB" id="A0A328UA07"/>
<comment type="caution">
    <text evidence="1">The sequence shown here is derived from an EMBL/GenBank/DDBJ whole genome shotgun (WGS) entry which is preliminary data.</text>
</comment>
<protein>
    <submittedName>
        <fullName evidence="1">Pilus assembly protein</fullName>
    </submittedName>
</protein>
<dbReference type="Proteomes" id="UP000249260">
    <property type="component" value="Unassembled WGS sequence"/>
</dbReference>
<keyword evidence="2" id="KW-1185">Reference proteome</keyword>
<dbReference type="EMBL" id="QLUW01000001">
    <property type="protein sequence ID" value="RAP77064.1"/>
    <property type="molecule type" value="Genomic_DNA"/>
</dbReference>
<sequence length="196" mass="21663">MLGMYTYQKVVLYTVASLTAERAAFRWDNSYRDAVSGMGKTGEYDGLYWRLADNGVLQSLFEMGSGSQGGISLTIREAVDEDNGRTAQSLPQKKLGNQADRVMQPLEGTIEYDGGLQQRIKIKLRKPLSVPVLDSLLGHSEPRALSAAVIVDPVELIRNVDLVRYYAGKFAGQSGRGKAQAREVLRKRQSLHDGEQ</sequence>
<evidence type="ECO:0000313" key="2">
    <source>
        <dbReference type="Proteomes" id="UP000249260"/>
    </source>
</evidence>
<evidence type="ECO:0000313" key="1">
    <source>
        <dbReference type="EMBL" id="RAP77064.1"/>
    </source>
</evidence>
<accession>A0A328UA07</accession>
<reference evidence="1 2" key="1">
    <citation type="submission" date="2018-06" db="EMBL/GenBank/DDBJ databases">
        <title>Paenibacillus montanisoli sp. nov., isolated from mountain area soil.</title>
        <authorList>
            <person name="Wu M."/>
        </authorList>
    </citation>
    <scope>NUCLEOTIDE SEQUENCE [LARGE SCALE GENOMIC DNA]</scope>
    <source>
        <strain evidence="1 2">RA17</strain>
    </source>
</reference>
<name>A0A328UA07_9BACL</name>
<gene>
    <name evidence="1" type="ORF">DL346_00730</name>
</gene>